<dbReference type="EMBL" id="CP033713">
    <property type="protein sequence ID" value="AYW91955.1"/>
    <property type="molecule type" value="Genomic_DNA"/>
</dbReference>
<accession>A0ABM7AHT6</accession>
<reference evidence="1" key="1">
    <citation type="submission" date="2018-11" db="EMBL/GenBank/DDBJ databases">
        <title>FDA dAtabase for Regulatory Grade micrObial Sequences (FDA-ARGOS): Supporting development and validation of Infectious Disease Dx tests.</title>
        <authorList>
            <person name="Bliska J."/>
            <person name="Cleland M.-M."/>
            <person name="Tallon L."/>
            <person name="Sadzewicz L."/>
            <person name="Zhao X."/>
            <person name="Vavikolanu K."/>
            <person name="Mehta A."/>
            <person name="Aluvathingal J."/>
            <person name="Nadendla S."/>
            <person name="Yan Y."/>
            <person name="Sichtig H."/>
        </authorList>
    </citation>
    <scope>NUCLEOTIDE SEQUENCE [LARGE SCALE GENOMIC DNA]</scope>
    <source>
        <strain evidence="1">FDAARGOS_581</strain>
    </source>
</reference>
<evidence type="ECO:0000313" key="2">
    <source>
        <dbReference type="Proteomes" id="UP000268669"/>
    </source>
</evidence>
<proteinExistence type="predicted"/>
<gene>
    <name evidence="1" type="ORF">EGX47_12015</name>
</gene>
<sequence>MTGRRQARDKWVWNPFEPHLCYPQGVDSKMRFINPQALIYFKVNNFILRSTTLSDWGQPMRMPLEV</sequence>
<keyword evidence="2" id="KW-1185">Reference proteome</keyword>
<name>A0ABM7AHT6_YERPU</name>
<organism evidence="1 2">
    <name type="scientific">Yersinia pseudotuberculosis</name>
    <dbReference type="NCBI Taxonomy" id="633"/>
    <lineage>
        <taxon>Bacteria</taxon>
        <taxon>Pseudomonadati</taxon>
        <taxon>Pseudomonadota</taxon>
        <taxon>Gammaproteobacteria</taxon>
        <taxon>Enterobacterales</taxon>
        <taxon>Yersiniaceae</taxon>
        <taxon>Yersinia</taxon>
    </lineage>
</organism>
<evidence type="ECO:0000313" key="1">
    <source>
        <dbReference type="EMBL" id="AYW91955.1"/>
    </source>
</evidence>
<dbReference type="Proteomes" id="UP000268669">
    <property type="component" value="Chromosome"/>
</dbReference>
<protein>
    <submittedName>
        <fullName evidence="1">Uncharacterized protein</fullName>
    </submittedName>
</protein>